<keyword evidence="9" id="KW-0732">Signal</keyword>
<dbReference type="PROSITE" id="PS00108">
    <property type="entry name" value="PROTEIN_KINASE_ST"/>
    <property type="match status" value="1"/>
</dbReference>
<dbReference type="PANTHER" id="PTHR47976:SF30">
    <property type="entry name" value="RECEPTOR-LIKE SERINE_THREONINE-PROTEIN KINASE"/>
    <property type="match status" value="1"/>
</dbReference>
<dbReference type="InterPro" id="IPR017441">
    <property type="entry name" value="Protein_kinase_ATP_BS"/>
</dbReference>
<dbReference type="PROSITE" id="PS50011">
    <property type="entry name" value="PROTEIN_KINASE_DOM"/>
    <property type="match status" value="1"/>
</dbReference>
<dbReference type="InterPro" id="IPR013320">
    <property type="entry name" value="ConA-like_dom_sf"/>
</dbReference>
<keyword evidence="28" id="KW-1185">Reference proteome</keyword>
<evidence type="ECO:0000313" key="27">
    <source>
        <dbReference type="EMBL" id="KAK1416406.1"/>
    </source>
</evidence>
<evidence type="ECO:0000259" key="26">
    <source>
        <dbReference type="PROSITE" id="PS51328"/>
    </source>
</evidence>
<dbReference type="PANTHER" id="PTHR47976">
    <property type="entry name" value="G-TYPE LECTIN S-RECEPTOR-LIKE SERINE/THREONINE-PROTEIN KINASE SD2-5"/>
    <property type="match status" value="1"/>
</dbReference>
<dbReference type="SUPFAM" id="SSF49899">
    <property type="entry name" value="Concanavalin A-like lectins/glucanases"/>
    <property type="match status" value="1"/>
</dbReference>
<dbReference type="SUPFAM" id="SSF56112">
    <property type="entry name" value="Protein kinase-like (PK-like)"/>
    <property type="match status" value="1"/>
</dbReference>
<dbReference type="Pfam" id="PF00139">
    <property type="entry name" value="Lectin_legB"/>
    <property type="match status" value="1"/>
</dbReference>
<keyword evidence="11 21" id="KW-0547">Nucleotide-binding</keyword>
<evidence type="ECO:0000256" key="5">
    <source>
        <dbReference type="ARBA" id="ARBA00022527"/>
    </source>
</evidence>
<evidence type="ECO:0000256" key="3">
    <source>
        <dbReference type="ARBA" id="ARBA00010217"/>
    </source>
</evidence>
<comment type="caution">
    <text evidence="27">The sequence shown here is derived from an EMBL/GenBank/DDBJ whole genome shotgun (WGS) entry which is preliminary data.</text>
</comment>
<dbReference type="PROSITE" id="PS00107">
    <property type="entry name" value="PROTEIN_KINASE_ATP"/>
    <property type="match status" value="1"/>
</dbReference>
<keyword evidence="16" id="KW-1015">Disulfide bond</keyword>
<comment type="catalytic activity">
    <reaction evidence="19">
        <text>L-threonyl-[protein] + ATP = O-phospho-L-threonyl-[protein] + ADP + H(+)</text>
        <dbReference type="Rhea" id="RHEA:46608"/>
        <dbReference type="Rhea" id="RHEA-COMP:11060"/>
        <dbReference type="Rhea" id="RHEA-COMP:11605"/>
        <dbReference type="ChEBI" id="CHEBI:15378"/>
        <dbReference type="ChEBI" id="CHEBI:30013"/>
        <dbReference type="ChEBI" id="CHEBI:30616"/>
        <dbReference type="ChEBI" id="CHEBI:61977"/>
        <dbReference type="ChEBI" id="CHEBI:456216"/>
        <dbReference type="EC" id="2.7.11.1"/>
    </reaction>
</comment>
<evidence type="ECO:0000256" key="2">
    <source>
        <dbReference type="ARBA" id="ARBA00008536"/>
    </source>
</evidence>
<keyword evidence="10" id="KW-0430">Lectin</keyword>
<evidence type="ECO:0000259" key="25">
    <source>
        <dbReference type="PROSITE" id="PS50011"/>
    </source>
</evidence>
<evidence type="ECO:0000313" key="28">
    <source>
        <dbReference type="Proteomes" id="UP001229421"/>
    </source>
</evidence>
<dbReference type="InterPro" id="IPR051343">
    <property type="entry name" value="G-type_lectin_kinases/EP1-like"/>
</dbReference>
<evidence type="ECO:0000256" key="17">
    <source>
        <dbReference type="ARBA" id="ARBA00023170"/>
    </source>
</evidence>
<comment type="subcellular location">
    <subcellularLocation>
        <location evidence="1">Membrane</location>
        <topology evidence="1">Single-pass type I membrane protein</topology>
    </subcellularLocation>
</comment>
<accession>A0AAD8K7J6</accession>
<evidence type="ECO:0000256" key="6">
    <source>
        <dbReference type="ARBA" id="ARBA00022553"/>
    </source>
</evidence>
<name>A0AAD8K7J6_TARER</name>
<dbReference type="GO" id="GO:0005524">
    <property type="term" value="F:ATP binding"/>
    <property type="evidence" value="ECO:0007669"/>
    <property type="project" value="UniProtKB-UniRule"/>
</dbReference>
<evidence type="ECO:0000256" key="14">
    <source>
        <dbReference type="ARBA" id="ARBA00022989"/>
    </source>
</evidence>
<dbReference type="AlphaFoldDB" id="A0AAD8K7J6"/>
<evidence type="ECO:0000256" key="9">
    <source>
        <dbReference type="ARBA" id="ARBA00022729"/>
    </source>
</evidence>
<keyword evidence="8 24" id="KW-0812">Transmembrane</keyword>
<dbReference type="Gene3D" id="1.10.510.10">
    <property type="entry name" value="Transferase(Phosphotransferase) domain 1"/>
    <property type="match status" value="1"/>
</dbReference>
<keyword evidence="17" id="KW-0675">Receptor</keyword>
<evidence type="ECO:0000256" key="22">
    <source>
        <dbReference type="RuleBase" id="RU000304"/>
    </source>
</evidence>
<evidence type="ECO:0000256" key="13">
    <source>
        <dbReference type="ARBA" id="ARBA00022840"/>
    </source>
</evidence>
<evidence type="ECO:0000256" key="1">
    <source>
        <dbReference type="ARBA" id="ARBA00004479"/>
    </source>
</evidence>
<evidence type="ECO:0000256" key="8">
    <source>
        <dbReference type="ARBA" id="ARBA00022692"/>
    </source>
</evidence>
<evidence type="ECO:0000256" key="11">
    <source>
        <dbReference type="ARBA" id="ARBA00022741"/>
    </source>
</evidence>
<evidence type="ECO:0000256" key="10">
    <source>
        <dbReference type="ARBA" id="ARBA00022734"/>
    </source>
</evidence>
<dbReference type="SMART" id="SM00220">
    <property type="entry name" value="S_TKc"/>
    <property type="match status" value="1"/>
</dbReference>
<evidence type="ECO:0000256" key="21">
    <source>
        <dbReference type="PROSITE-ProRule" id="PRU10141"/>
    </source>
</evidence>
<keyword evidence="18" id="KW-0325">Glycoprotein</keyword>
<keyword evidence="12" id="KW-0418">Kinase</keyword>
<keyword evidence="15 24" id="KW-0472">Membrane</keyword>
<dbReference type="InterPro" id="IPR000719">
    <property type="entry name" value="Prot_kinase_dom"/>
</dbReference>
<protein>
    <recommendedName>
        <fullName evidence="4">non-specific serine/threonine protein kinase</fullName>
        <ecNumber evidence="4">2.7.11.1</ecNumber>
    </recommendedName>
</protein>
<proteinExistence type="inferred from homology"/>
<evidence type="ECO:0000256" key="20">
    <source>
        <dbReference type="ARBA" id="ARBA00048679"/>
    </source>
</evidence>
<dbReference type="Pfam" id="PF00069">
    <property type="entry name" value="Pkinase"/>
    <property type="match status" value="1"/>
</dbReference>
<dbReference type="EC" id="2.7.11.1" evidence="4"/>
<dbReference type="EMBL" id="JAUHHV010000008">
    <property type="protein sequence ID" value="KAK1416406.1"/>
    <property type="molecule type" value="Genomic_DNA"/>
</dbReference>
<dbReference type="PROSITE" id="PS51328">
    <property type="entry name" value="L_LECTIN_LIKE"/>
    <property type="match status" value="1"/>
</dbReference>
<evidence type="ECO:0000256" key="19">
    <source>
        <dbReference type="ARBA" id="ARBA00047899"/>
    </source>
</evidence>
<comment type="similarity">
    <text evidence="22">Belongs to the protein kinase superfamily.</text>
</comment>
<dbReference type="InterPro" id="IPR008271">
    <property type="entry name" value="Ser/Thr_kinase_AS"/>
</dbReference>
<evidence type="ECO:0000256" key="15">
    <source>
        <dbReference type="ARBA" id="ARBA00023136"/>
    </source>
</evidence>
<dbReference type="CDD" id="cd14066">
    <property type="entry name" value="STKc_IRAK"/>
    <property type="match status" value="1"/>
</dbReference>
<sequence length="429" mass="48672">MYVGFSAATGALSQSHNVLSWSFSNSENVSSWSDGLVTEDLPSFVLLDEPNDRSMGLVVGLSLGVFFVVVTCGVVGFIWIRSRRRLAKENGEMEMEEYLDQVPGMPTRFSYEELKVATENFSKKLGEGGFGSVFEGSLKDGSKIAVKCLEGLSHIKKSFLAEVQSIGSIHHVNLVRLRGFCTWKSQRFLVYDFMSNGSLDKWIYHGNREHILEWKCRKKISLDIAKGLAYLHEDCRQKIIHLDIKPQNILLDDEFNAKVSDFGLSKLIDRNQSQVMTTMRGTPGYLAPEWLSSVITEKVDVYSFGIVLLEILSGRKNFDRSQPEESWHLLRVFQKCWEQETVLDIVDMSSEDMQMYGTEIMEMMKIASWCLQTDYMQRPSMSSVVKVLEGGMNVESNLNYNFTNPRLQKDNSQEKGLTPLLPSILSGPR</sequence>
<keyword evidence="7" id="KW-0808">Transferase</keyword>
<evidence type="ECO:0000256" key="24">
    <source>
        <dbReference type="SAM" id="Phobius"/>
    </source>
</evidence>
<dbReference type="GO" id="GO:0016020">
    <property type="term" value="C:membrane"/>
    <property type="evidence" value="ECO:0007669"/>
    <property type="project" value="UniProtKB-SubCell"/>
</dbReference>
<dbReference type="Proteomes" id="UP001229421">
    <property type="component" value="Unassembled WGS sequence"/>
</dbReference>
<evidence type="ECO:0000256" key="7">
    <source>
        <dbReference type="ARBA" id="ARBA00022679"/>
    </source>
</evidence>
<dbReference type="InterPro" id="IPR001220">
    <property type="entry name" value="Legume_lectin_dom"/>
</dbReference>
<dbReference type="Gene3D" id="3.30.200.20">
    <property type="entry name" value="Phosphorylase Kinase, domain 1"/>
    <property type="match status" value="1"/>
</dbReference>
<dbReference type="InterPro" id="IPR005052">
    <property type="entry name" value="Lectin_leg"/>
</dbReference>
<feature type="region of interest" description="Disordered" evidence="23">
    <location>
        <begin position="404"/>
        <end position="429"/>
    </location>
</feature>
<keyword evidence="6" id="KW-0597">Phosphoprotein</keyword>
<feature type="domain" description="L-type lectin-like" evidence="26">
    <location>
        <begin position="1"/>
        <end position="26"/>
    </location>
</feature>
<keyword evidence="13 21" id="KW-0067">ATP-binding</keyword>
<dbReference type="GO" id="GO:0004674">
    <property type="term" value="F:protein serine/threonine kinase activity"/>
    <property type="evidence" value="ECO:0007669"/>
    <property type="project" value="UniProtKB-KW"/>
</dbReference>
<dbReference type="GO" id="GO:0030246">
    <property type="term" value="F:carbohydrate binding"/>
    <property type="evidence" value="ECO:0007669"/>
    <property type="project" value="UniProtKB-KW"/>
</dbReference>
<keyword evidence="14 24" id="KW-1133">Transmembrane helix</keyword>
<comment type="similarity">
    <text evidence="3">In the C-terminal section; belongs to the protein kinase superfamily. Ser/Thr protein kinase family.</text>
</comment>
<comment type="catalytic activity">
    <reaction evidence="20">
        <text>L-seryl-[protein] + ATP = O-phospho-L-seryl-[protein] + ADP + H(+)</text>
        <dbReference type="Rhea" id="RHEA:17989"/>
        <dbReference type="Rhea" id="RHEA-COMP:9863"/>
        <dbReference type="Rhea" id="RHEA-COMP:11604"/>
        <dbReference type="ChEBI" id="CHEBI:15378"/>
        <dbReference type="ChEBI" id="CHEBI:29999"/>
        <dbReference type="ChEBI" id="CHEBI:30616"/>
        <dbReference type="ChEBI" id="CHEBI:83421"/>
        <dbReference type="ChEBI" id="CHEBI:456216"/>
        <dbReference type="EC" id="2.7.11.1"/>
    </reaction>
</comment>
<dbReference type="FunFam" id="3.30.200.20:FF:000178">
    <property type="entry name" value="serine/threonine-protein kinase PBS1-like"/>
    <property type="match status" value="1"/>
</dbReference>
<evidence type="ECO:0000256" key="16">
    <source>
        <dbReference type="ARBA" id="ARBA00023157"/>
    </source>
</evidence>
<dbReference type="InterPro" id="IPR011009">
    <property type="entry name" value="Kinase-like_dom_sf"/>
</dbReference>
<reference evidence="27" key="1">
    <citation type="journal article" date="2023" name="bioRxiv">
        <title>Improved chromosome-level genome assembly for marigold (Tagetes erecta).</title>
        <authorList>
            <person name="Jiang F."/>
            <person name="Yuan L."/>
            <person name="Wang S."/>
            <person name="Wang H."/>
            <person name="Xu D."/>
            <person name="Wang A."/>
            <person name="Fan W."/>
        </authorList>
    </citation>
    <scope>NUCLEOTIDE SEQUENCE</scope>
    <source>
        <strain evidence="27">WSJ</strain>
        <tissue evidence="27">Leaf</tissue>
    </source>
</reference>
<feature type="domain" description="Protein kinase" evidence="25">
    <location>
        <begin position="119"/>
        <end position="407"/>
    </location>
</feature>
<organism evidence="27 28">
    <name type="scientific">Tagetes erecta</name>
    <name type="common">African marigold</name>
    <dbReference type="NCBI Taxonomy" id="13708"/>
    <lineage>
        <taxon>Eukaryota</taxon>
        <taxon>Viridiplantae</taxon>
        <taxon>Streptophyta</taxon>
        <taxon>Embryophyta</taxon>
        <taxon>Tracheophyta</taxon>
        <taxon>Spermatophyta</taxon>
        <taxon>Magnoliopsida</taxon>
        <taxon>eudicotyledons</taxon>
        <taxon>Gunneridae</taxon>
        <taxon>Pentapetalae</taxon>
        <taxon>asterids</taxon>
        <taxon>campanulids</taxon>
        <taxon>Asterales</taxon>
        <taxon>Asteraceae</taxon>
        <taxon>Asteroideae</taxon>
        <taxon>Heliantheae alliance</taxon>
        <taxon>Tageteae</taxon>
        <taxon>Tagetes</taxon>
    </lineage>
</organism>
<gene>
    <name evidence="27" type="ORF">QVD17_32197</name>
</gene>
<dbReference type="Gene3D" id="2.60.120.200">
    <property type="match status" value="1"/>
</dbReference>
<keyword evidence="5 22" id="KW-0723">Serine/threonine-protein kinase</keyword>
<evidence type="ECO:0000256" key="4">
    <source>
        <dbReference type="ARBA" id="ARBA00012513"/>
    </source>
</evidence>
<feature type="binding site" evidence="21">
    <location>
        <position position="147"/>
    </location>
    <ligand>
        <name>ATP</name>
        <dbReference type="ChEBI" id="CHEBI:30616"/>
    </ligand>
</feature>
<comment type="similarity">
    <text evidence="2">In the N-terminal section; belongs to the leguminous lectin family.</text>
</comment>
<dbReference type="FunFam" id="1.10.510.10:FF:000248">
    <property type="entry name" value="S-receptor-like kinase 5"/>
    <property type="match status" value="1"/>
</dbReference>
<evidence type="ECO:0000256" key="12">
    <source>
        <dbReference type="ARBA" id="ARBA00022777"/>
    </source>
</evidence>
<feature type="transmembrane region" description="Helical" evidence="24">
    <location>
        <begin position="55"/>
        <end position="80"/>
    </location>
</feature>
<evidence type="ECO:0000256" key="18">
    <source>
        <dbReference type="ARBA" id="ARBA00023180"/>
    </source>
</evidence>
<evidence type="ECO:0000256" key="23">
    <source>
        <dbReference type="SAM" id="MobiDB-lite"/>
    </source>
</evidence>